<feature type="domain" description="CSC1/OSCA1-like cytosolic" evidence="12">
    <location>
        <begin position="200"/>
        <end position="380"/>
    </location>
</feature>
<proteinExistence type="inferred from homology"/>
<reference evidence="14 15" key="1">
    <citation type="submission" date="2015-01" db="EMBL/GenBank/DDBJ databases">
        <title>The Genome Sequence of Exophiala sideris CBS121828.</title>
        <authorList>
            <consortium name="The Broad Institute Genomics Platform"/>
            <person name="Cuomo C."/>
            <person name="de Hoog S."/>
            <person name="Gorbushina A."/>
            <person name="Stielow B."/>
            <person name="Teixiera M."/>
            <person name="Abouelleil A."/>
            <person name="Chapman S.B."/>
            <person name="Priest M."/>
            <person name="Young S.K."/>
            <person name="Wortman J."/>
            <person name="Nusbaum C."/>
            <person name="Birren B."/>
        </authorList>
    </citation>
    <scope>NUCLEOTIDE SEQUENCE [LARGE SCALE GENOMIC DNA]</scope>
    <source>
        <strain evidence="14 15">CBS 121828</strain>
    </source>
</reference>
<keyword evidence="3" id="KW-0813">Transport</keyword>
<evidence type="ECO:0000256" key="4">
    <source>
        <dbReference type="ARBA" id="ARBA00022692"/>
    </source>
</evidence>
<feature type="region of interest" description="Disordered" evidence="7">
    <location>
        <begin position="1"/>
        <end position="24"/>
    </location>
</feature>
<dbReference type="Pfam" id="PF02714">
    <property type="entry name" value="RSN1_7TM"/>
    <property type="match status" value="1"/>
</dbReference>
<dbReference type="OrthoDB" id="1076608at2759"/>
<feature type="transmembrane region" description="Helical" evidence="8">
    <location>
        <begin position="532"/>
        <end position="565"/>
    </location>
</feature>
<feature type="domain" description="CSC1/OSCA1-like N-terminal transmembrane" evidence="11">
    <location>
        <begin position="29"/>
        <end position="177"/>
    </location>
</feature>
<dbReference type="EMBL" id="KN846953">
    <property type="protein sequence ID" value="KIV79101.1"/>
    <property type="molecule type" value="Genomic_DNA"/>
</dbReference>
<evidence type="ECO:0000256" key="8">
    <source>
        <dbReference type="SAM" id="Phobius"/>
    </source>
</evidence>
<feature type="domain" description="10TM putative phosphate transporter extracellular tail" evidence="10">
    <location>
        <begin position="772"/>
        <end position="864"/>
    </location>
</feature>
<evidence type="ECO:0000256" key="6">
    <source>
        <dbReference type="ARBA" id="ARBA00023136"/>
    </source>
</evidence>
<comment type="subcellular location">
    <subcellularLocation>
        <location evidence="1">Membrane</location>
        <topology evidence="1">Multi-pass membrane protein</topology>
    </subcellularLocation>
</comment>
<protein>
    <submittedName>
        <fullName evidence="13">Phosphate metabolism protein 7</fullName>
    </submittedName>
</protein>
<dbReference type="HOGENOM" id="CLU_002458_2_1_1"/>
<dbReference type="InterPro" id="IPR027815">
    <property type="entry name" value="CSC1/OSCA1-like_cyt"/>
</dbReference>
<name>A0A0D1WVD3_9EURO</name>
<dbReference type="InterPro" id="IPR003864">
    <property type="entry name" value="CSC1/OSCA1-like_7TM"/>
</dbReference>
<evidence type="ECO:0000256" key="1">
    <source>
        <dbReference type="ARBA" id="ARBA00004141"/>
    </source>
</evidence>
<dbReference type="AlphaFoldDB" id="A0A0D1WVD3"/>
<reference evidence="13 16" key="2">
    <citation type="submission" date="2023-08" db="EMBL/GenBank/DDBJ databases">
        <title>Black Yeasts Isolated from many extreme environments.</title>
        <authorList>
            <person name="Coleine C."/>
            <person name="Stajich J.E."/>
            <person name="Selbmann L."/>
        </authorList>
    </citation>
    <scope>NUCLEOTIDE SEQUENCE [LARGE SCALE GENOMIC DNA]</scope>
    <source>
        <strain evidence="13 16">CCFEE 6328</strain>
    </source>
</reference>
<comment type="similarity">
    <text evidence="2">Belongs to the CSC1 (TC 1.A.17) family.</text>
</comment>
<feature type="domain" description="CSC1/OSCA1-like 7TM region" evidence="9">
    <location>
        <begin position="393"/>
        <end position="664"/>
    </location>
</feature>
<feature type="transmembrane region" description="Helical" evidence="8">
    <location>
        <begin position="392"/>
        <end position="419"/>
    </location>
</feature>
<evidence type="ECO:0000256" key="7">
    <source>
        <dbReference type="SAM" id="MobiDB-lite"/>
    </source>
</evidence>
<evidence type="ECO:0000259" key="11">
    <source>
        <dbReference type="Pfam" id="PF13967"/>
    </source>
</evidence>
<evidence type="ECO:0000259" key="10">
    <source>
        <dbReference type="Pfam" id="PF12621"/>
    </source>
</evidence>
<dbReference type="InterPro" id="IPR022257">
    <property type="entry name" value="PHM7_ext"/>
</dbReference>
<dbReference type="GO" id="GO:0005227">
    <property type="term" value="F:calcium-activated cation channel activity"/>
    <property type="evidence" value="ECO:0007669"/>
    <property type="project" value="InterPro"/>
</dbReference>
<feature type="transmembrane region" description="Helical" evidence="8">
    <location>
        <begin position="105"/>
        <end position="129"/>
    </location>
</feature>
<keyword evidence="4 8" id="KW-0812">Transmembrane</keyword>
<evidence type="ECO:0000313" key="14">
    <source>
        <dbReference type="EMBL" id="KIV79101.1"/>
    </source>
</evidence>
<feature type="transmembrane region" description="Helical" evidence="8">
    <location>
        <begin position="156"/>
        <end position="175"/>
    </location>
</feature>
<dbReference type="InterPro" id="IPR032880">
    <property type="entry name" value="CSC1/OSCA1-like_N"/>
</dbReference>
<dbReference type="Pfam" id="PF13967">
    <property type="entry name" value="RSN1_TM"/>
    <property type="match status" value="1"/>
</dbReference>
<feature type="transmembrane region" description="Helical" evidence="8">
    <location>
        <begin position="487"/>
        <end position="512"/>
    </location>
</feature>
<dbReference type="Proteomes" id="UP001345691">
    <property type="component" value="Unassembled WGS sequence"/>
</dbReference>
<dbReference type="Proteomes" id="UP000053599">
    <property type="component" value="Unassembled WGS sequence"/>
</dbReference>
<dbReference type="GO" id="GO:0005886">
    <property type="term" value="C:plasma membrane"/>
    <property type="evidence" value="ECO:0007669"/>
    <property type="project" value="TreeGrafter"/>
</dbReference>
<feature type="transmembrane region" description="Helical" evidence="8">
    <location>
        <begin position="649"/>
        <end position="668"/>
    </location>
</feature>
<dbReference type="PANTHER" id="PTHR13018">
    <property type="entry name" value="PROBABLE MEMBRANE PROTEIN DUF221-RELATED"/>
    <property type="match status" value="1"/>
</dbReference>
<dbReference type="Pfam" id="PF12621">
    <property type="entry name" value="PHM7_ext"/>
    <property type="match status" value="1"/>
</dbReference>
<feature type="transmembrane region" description="Helical" evidence="8">
    <location>
        <begin position="29"/>
        <end position="50"/>
    </location>
</feature>
<feature type="transmembrane region" description="Helical" evidence="8">
    <location>
        <begin position="591"/>
        <end position="623"/>
    </location>
</feature>
<evidence type="ECO:0000256" key="3">
    <source>
        <dbReference type="ARBA" id="ARBA00022448"/>
    </source>
</evidence>
<sequence>MATLTHAWVPRASTGQGTSRSSSNSLSSIISTLIPTALIALIAFAIFLILRRKYNRVYRTRGDERLFEQGRRTPKSDGNFFNIIYNFKGLPDSHVLRHNSLDGYLWLRFFKVMIIMCVVGCIICMPVLFPVNATGGGGQTQLDILSMSNVSNPNRYFAHAGVACIYFGFIVLLVARERINFIGLRRAFFLSAAHAQRLSSRTIMVLGLPLDHMDEKVLRQTFGSNVRKIWLATDCKDLEKAVKKQNKTSTKLEGAELKVIKNANKLRTKALKKDNEASEHAATHWIDTKKRPHHRLMPQIWKKVDTINWSRGTLAELDRFVQQQQTEHLDLKHVKVPAAFIEFSNQSAAHHAYQSIGQGKMNKFQPRYIGVQPNEVVWENLGVSNASRKIKLLIATIFIWILIIFWAIPVAFVGALSNINYLTNKLPFLSFINSIPKVILGVVTGLLPTILLAVLMALVPIICGLLAKKAGEPTMSAVELRVQSWYFAFQVVQVFLITTFTSAATSVTTQIISNPGSAPTLLATNLPKASNFYISYFILLGLSQAALQLLNIVPLLMYTIVGSILDKTPRKKYNRFVNIPGLGWGSTYPKFVLLGVIAITYSCIAPLILAFATISFCLLYLMYRYNFLFVLGNKVDMKGESYSRALKQLLTGVYLATLCLIGLFAIGVSKSKISIGPLAIMIVFLIIMIIFQIMLDRALAPLEQHIPLELMSGNKYSTTLSEQIMDEHEMKQSHLEAGTASRGNSAPEFAKTEEDAPQGKTKPFNFLSRRIEPMVLKYYESNKSIVPTSENEDNIPAYTSEEYENSYLNPAITSPVPIVWLARDHAGVSKVLVQENKEAKIPSTDEYAELNEKNKLIWDEEQLTNQPLWQRRVRY</sequence>
<dbReference type="PANTHER" id="PTHR13018:SF26">
    <property type="entry name" value="DOMAIN PROTEIN, PUTATIVE (AFU_ORTHOLOGUE AFUA_5G10920)-RELATED"/>
    <property type="match status" value="1"/>
</dbReference>
<feature type="region of interest" description="Disordered" evidence="7">
    <location>
        <begin position="735"/>
        <end position="763"/>
    </location>
</feature>
<evidence type="ECO:0000259" key="12">
    <source>
        <dbReference type="Pfam" id="PF14703"/>
    </source>
</evidence>
<evidence type="ECO:0000259" key="9">
    <source>
        <dbReference type="Pfam" id="PF02714"/>
    </source>
</evidence>
<organism evidence="14 15">
    <name type="scientific">Exophiala sideris</name>
    <dbReference type="NCBI Taxonomy" id="1016849"/>
    <lineage>
        <taxon>Eukaryota</taxon>
        <taxon>Fungi</taxon>
        <taxon>Dikarya</taxon>
        <taxon>Ascomycota</taxon>
        <taxon>Pezizomycotina</taxon>
        <taxon>Eurotiomycetes</taxon>
        <taxon>Chaetothyriomycetidae</taxon>
        <taxon>Chaetothyriales</taxon>
        <taxon>Herpotrichiellaceae</taxon>
        <taxon>Exophiala</taxon>
    </lineage>
</organism>
<dbReference type="EMBL" id="JAVRRF010000043">
    <property type="protein sequence ID" value="KAK5049649.1"/>
    <property type="molecule type" value="Genomic_DNA"/>
</dbReference>
<keyword evidence="16" id="KW-1185">Reference proteome</keyword>
<feature type="transmembrane region" description="Helical" evidence="8">
    <location>
        <begin position="675"/>
        <end position="695"/>
    </location>
</feature>
<evidence type="ECO:0000313" key="16">
    <source>
        <dbReference type="Proteomes" id="UP001345691"/>
    </source>
</evidence>
<dbReference type="InterPro" id="IPR045122">
    <property type="entry name" value="Csc1-like"/>
</dbReference>
<evidence type="ECO:0000313" key="15">
    <source>
        <dbReference type="Proteomes" id="UP000053599"/>
    </source>
</evidence>
<keyword evidence="6 8" id="KW-0472">Membrane</keyword>
<evidence type="ECO:0000256" key="2">
    <source>
        <dbReference type="ARBA" id="ARBA00007779"/>
    </source>
</evidence>
<accession>A0A0D1WVD3</accession>
<evidence type="ECO:0000313" key="13">
    <source>
        <dbReference type="EMBL" id="KAK5049649.1"/>
    </source>
</evidence>
<gene>
    <name evidence="13" type="primary">PHM7_2</name>
    <name evidence="13" type="ORF">LTR69_010945</name>
    <name evidence="14" type="ORF">PV11_06687</name>
</gene>
<keyword evidence="5 8" id="KW-1133">Transmembrane helix</keyword>
<feature type="transmembrane region" description="Helical" evidence="8">
    <location>
        <begin position="439"/>
        <end position="467"/>
    </location>
</feature>
<dbReference type="Pfam" id="PF14703">
    <property type="entry name" value="PHM7_cyt"/>
    <property type="match status" value="1"/>
</dbReference>
<evidence type="ECO:0000256" key="5">
    <source>
        <dbReference type="ARBA" id="ARBA00022989"/>
    </source>
</evidence>